<evidence type="ECO:0000313" key="2">
    <source>
        <dbReference type="Proteomes" id="UP001434883"/>
    </source>
</evidence>
<protein>
    <submittedName>
        <fullName evidence="1">Uncharacterized protein</fullName>
    </submittedName>
</protein>
<name>A0ABV0SIY9_9TELE</name>
<gene>
    <name evidence="1" type="ORF">XENOCAPTIV_019133</name>
</gene>
<reference evidence="1 2" key="1">
    <citation type="submission" date="2021-06" db="EMBL/GenBank/DDBJ databases">
        <authorList>
            <person name="Palmer J.M."/>
        </authorList>
    </citation>
    <scope>NUCLEOTIDE SEQUENCE [LARGE SCALE GENOMIC DNA]</scope>
    <source>
        <strain evidence="1 2">XC_2019</strain>
        <tissue evidence="1">Muscle</tissue>
    </source>
</reference>
<proteinExistence type="predicted"/>
<accession>A0ABV0SIY9</accession>
<keyword evidence="2" id="KW-1185">Reference proteome</keyword>
<evidence type="ECO:0000313" key="1">
    <source>
        <dbReference type="EMBL" id="MEQ2219518.1"/>
    </source>
</evidence>
<organism evidence="1 2">
    <name type="scientific">Xenoophorus captivus</name>
    <dbReference type="NCBI Taxonomy" id="1517983"/>
    <lineage>
        <taxon>Eukaryota</taxon>
        <taxon>Metazoa</taxon>
        <taxon>Chordata</taxon>
        <taxon>Craniata</taxon>
        <taxon>Vertebrata</taxon>
        <taxon>Euteleostomi</taxon>
        <taxon>Actinopterygii</taxon>
        <taxon>Neopterygii</taxon>
        <taxon>Teleostei</taxon>
        <taxon>Neoteleostei</taxon>
        <taxon>Acanthomorphata</taxon>
        <taxon>Ovalentaria</taxon>
        <taxon>Atherinomorphae</taxon>
        <taxon>Cyprinodontiformes</taxon>
        <taxon>Goodeidae</taxon>
        <taxon>Xenoophorus</taxon>
    </lineage>
</organism>
<dbReference type="EMBL" id="JAHRIN010079662">
    <property type="protein sequence ID" value="MEQ2219518.1"/>
    <property type="molecule type" value="Genomic_DNA"/>
</dbReference>
<sequence>MLPGAEGPERLCGVTERCAGCSALLRRERELREFTITGALLRKGGVYLHLEVLGLAEGRPNINIGDVTSGVFQHYR</sequence>
<comment type="caution">
    <text evidence="1">The sequence shown here is derived from an EMBL/GenBank/DDBJ whole genome shotgun (WGS) entry which is preliminary data.</text>
</comment>
<dbReference type="Proteomes" id="UP001434883">
    <property type="component" value="Unassembled WGS sequence"/>
</dbReference>